<name>A0ABR1EBM0_NECAM</name>
<dbReference type="InterPro" id="IPR015421">
    <property type="entry name" value="PyrdxlP-dep_Trfase_major"/>
</dbReference>
<dbReference type="EMBL" id="JAVFWL010000006">
    <property type="protein sequence ID" value="KAK6759843.1"/>
    <property type="molecule type" value="Genomic_DNA"/>
</dbReference>
<dbReference type="InterPro" id="IPR015424">
    <property type="entry name" value="PyrdxlP-dep_Trfase"/>
</dbReference>
<organism evidence="3 4">
    <name type="scientific">Necator americanus</name>
    <name type="common">Human hookworm</name>
    <dbReference type="NCBI Taxonomy" id="51031"/>
    <lineage>
        <taxon>Eukaryota</taxon>
        <taxon>Metazoa</taxon>
        <taxon>Ecdysozoa</taxon>
        <taxon>Nematoda</taxon>
        <taxon>Chromadorea</taxon>
        <taxon>Rhabditida</taxon>
        <taxon>Rhabditina</taxon>
        <taxon>Rhabditomorpha</taxon>
        <taxon>Strongyloidea</taxon>
        <taxon>Ancylostomatidae</taxon>
        <taxon>Bunostominae</taxon>
        <taxon>Necator</taxon>
    </lineage>
</organism>
<reference evidence="3 4" key="1">
    <citation type="submission" date="2023-08" db="EMBL/GenBank/DDBJ databases">
        <title>A Necator americanus chromosomal reference genome.</title>
        <authorList>
            <person name="Ilik V."/>
            <person name="Petrzelkova K.J."/>
            <person name="Pardy F."/>
            <person name="Fuh T."/>
            <person name="Niatou-Singa F.S."/>
            <person name="Gouil Q."/>
            <person name="Baker L."/>
            <person name="Ritchie M.E."/>
            <person name="Jex A.R."/>
            <person name="Gazzola D."/>
            <person name="Li H."/>
            <person name="Toshio Fujiwara R."/>
            <person name="Zhan B."/>
            <person name="Aroian R.V."/>
            <person name="Pafco B."/>
            <person name="Schwarz E.M."/>
        </authorList>
    </citation>
    <scope>NUCLEOTIDE SEQUENCE [LARGE SCALE GENOMIC DNA]</scope>
    <source>
        <strain evidence="3 4">Aroian</strain>
        <tissue evidence="3">Whole animal</tissue>
    </source>
</reference>
<evidence type="ECO:0000256" key="1">
    <source>
        <dbReference type="SAM" id="Phobius"/>
    </source>
</evidence>
<comment type="caution">
    <text evidence="3">The sequence shown here is derived from an EMBL/GenBank/DDBJ whole genome shotgun (WGS) entry which is preliminary data.</text>
</comment>
<protein>
    <recommendedName>
        <fullName evidence="2">Aminotransferase class V domain-containing protein</fullName>
    </recommendedName>
</protein>
<dbReference type="PANTHER" id="PTHR14237:SF80">
    <property type="entry name" value="MOLYBDENUM COFACTOR SULFURASE"/>
    <property type="match status" value="1"/>
</dbReference>
<evidence type="ECO:0000259" key="2">
    <source>
        <dbReference type="Pfam" id="PF00266"/>
    </source>
</evidence>
<dbReference type="Gene3D" id="3.40.640.10">
    <property type="entry name" value="Type I PLP-dependent aspartate aminotransferase-like (Major domain)"/>
    <property type="match status" value="1"/>
</dbReference>
<dbReference type="Proteomes" id="UP001303046">
    <property type="component" value="Unassembled WGS sequence"/>
</dbReference>
<keyword evidence="4" id="KW-1185">Reference proteome</keyword>
<keyword evidence="1" id="KW-0472">Membrane</keyword>
<dbReference type="Pfam" id="PF00266">
    <property type="entry name" value="Aminotran_5"/>
    <property type="match status" value="1"/>
</dbReference>
<evidence type="ECO:0000313" key="4">
    <source>
        <dbReference type="Proteomes" id="UP001303046"/>
    </source>
</evidence>
<sequence>MSNFCGRKYDLNVIEDLQQQGWSVCLDAAALVSSSPLLLSEIRPHFMAISFYKMFGFPTGLGALLIRRMQ</sequence>
<dbReference type="SUPFAM" id="SSF53383">
    <property type="entry name" value="PLP-dependent transferases"/>
    <property type="match status" value="1"/>
</dbReference>
<accession>A0ABR1EBM0</accession>
<keyword evidence="1" id="KW-0812">Transmembrane</keyword>
<gene>
    <name evidence="3" type="primary">Necator_chrX.g21581</name>
    <name evidence="3" type="ORF">RB195_021420</name>
</gene>
<feature type="domain" description="Aminotransferase class V" evidence="2">
    <location>
        <begin position="2"/>
        <end position="68"/>
    </location>
</feature>
<evidence type="ECO:0000313" key="3">
    <source>
        <dbReference type="EMBL" id="KAK6759843.1"/>
    </source>
</evidence>
<keyword evidence="1" id="KW-1133">Transmembrane helix</keyword>
<dbReference type="PANTHER" id="PTHR14237">
    <property type="entry name" value="MOLYBDOPTERIN COFACTOR SULFURASE MOSC"/>
    <property type="match status" value="1"/>
</dbReference>
<proteinExistence type="predicted"/>
<dbReference type="InterPro" id="IPR000192">
    <property type="entry name" value="Aminotrans_V_dom"/>
</dbReference>
<feature type="transmembrane region" description="Helical" evidence="1">
    <location>
        <begin position="46"/>
        <end position="66"/>
    </location>
</feature>